<dbReference type="EMBL" id="CP001715">
    <property type="protein sequence ID" value="ACV36186.1"/>
    <property type="molecule type" value="Genomic_DNA"/>
</dbReference>
<evidence type="ECO:0008006" key="2">
    <source>
        <dbReference type="Google" id="ProtNLM"/>
    </source>
</evidence>
<proteinExistence type="predicted"/>
<dbReference type="eggNOG" id="COG2909">
    <property type="taxonomic scope" value="Bacteria"/>
</dbReference>
<dbReference type="KEGG" id="app:CAP2UW1_2906"/>
<dbReference type="PANTHER" id="PTHR10098:SF108">
    <property type="entry name" value="TETRATRICOPEPTIDE REPEAT PROTEIN 28"/>
    <property type="match status" value="1"/>
</dbReference>
<dbReference type="STRING" id="522306.CAP2UW1_2906"/>
<gene>
    <name evidence="1" type="ordered locus">CAP2UW1_2906</name>
</gene>
<dbReference type="PANTHER" id="PTHR10098">
    <property type="entry name" value="RAPSYN-RELATED"/>
    <property type="match status" value="1"/>
</dbReference>
<reference evidence="1" key="1">
    <citation type="submission" date="2009-08" db="EMBL/GenBank/DDBJ databases">
        <authorList>
            <consortium name="US DOE Joint Genome Institute"/>
            <person name="Lucas S."/>
            <person name="Copeland A."/>
            <person name="Lapidus A."/>
            <person name="Glavina del Rio T."/>
            <person name="Dalin E."/>
            <person name="Tice H."/>
            <person name="Bruce D."/>
            <person name="Barry K."/>
            <person name="Pitluck S."/>
            <person name="Lowry S."/>
            <person name="Larimer F."/>
            <person name="Land M."/>
            <person name="Hauser L."/>
            <person name="Kyrpides N."/>
            <person name="Ivanova N."/>
            <person name="McMahon K.D."/>
            <person name="Hugenholtz P."/>
        </authorList>
    </citation>
    <scope>NUCLEOTIDE SEQUENCE</scope>
    <source>
        <strain evidence="1">UW-1</strain>
    </source>
</reference>
<dbReference type="AlphaFoldDB" id="C7RU22"/>
<accession>C7RU22</accession>
<dbReference type="InterPro" id="IPR011990">
    <property type="entry name" value="TPR-like_helical_dom_sf"/>
</dbReference>
<dbReference type="HOGENOM" id="CLU_023777_0_0_4"/>
<organism evidence="1">
    <name type="scientific">Accumulibacter regalis</name>
    <dbReference type="NCBI Taxonomy" id="522306"/>
    <lineage>
        <taxon>Bacteria</taxon>
        <taxon>Pseudomonadati</taxon>
        <taxon>Pseudomonadota</taxon>
        <taxon>Betaproteobacteria</taxon>
        <taxon>Candidatus Accumulibacter</taxon>
    </lineage>
</organism>
<dbReference type="Gene3D" id="1.25.40.10">
    <property type="entry name" value="Tetratricopeptide repeat domain"/>
    <property type="match status" value="1"/>
</dbReference>
<reference evidence="1" key="2">
    <citation type="submission" date="2009-09" db="EMBL/GenBank/DDBJ databases">
        <title>Complete sequence of chromosome of Candidatus Accumulibacter phosphatis clade IIA str. UW-1.</title>
        <authorList>
            <consortium name="US DOE Joint Genome Institute"/>
            <person name="Martin H.G."/>
            <person name="Ivanova N."/>
            <person name="Kunin V."/>
            <person name="Warnecke F."/>
            <person name="Barry K."/>
            <person name="He S."/>
            <person name="Salamov A."/>
            <person name="Szeto E."/>
            <person name="Dalin E."/>
            <person name="Pangilinan J.L."/>
            <person name="Lapidus A."/>
            <person name="Lowry S."/>
            <person name="Kyrpides N.C."/>
            <person name="McMahon K.D."/>
            <person name="Hugenholtz P."/>
        </authorList>
    </citation>
    <scope>NUCLEOTIDE SEQUENCE [LARGE SCALE GENOMIC DNA]</scope>
    <source>
        <strain evidence="1">UW-1</strain>
    </source>
</reference>
<name>C7RU22_ACCRE</name>
<dbReference type="OrthoDB" id="4181557at2"/>
<protein>
    <recommendedName>
        <fullName evidence="2">Tetratricopeptide repeat protein</fullName>
    </recommendedName>
</protein>
<dbReference type="SUPFAM" id="SSF48452">
    <property type="entry name" value="TPR-like"/>
    <property type="match status" value="2"/>
</dbReference>
<sequence precursor="true">MNSPVAKQPTLAAASSSAPAAVFGEDLDGRHSGDFLRLQRLLEHAGGFQLVFAGCLSFAYRQALIDRIDVRHPSAVIVDLVPLAGPSVVLDELRRIGPQHNPIHLVGVEAWLRQAGPEALHALNYRRESLAADVPNTLVLWLDPGTIATVASEAPDLWAWRAAVLDFSHPPAERLAVHRGSIFLGSAERAQRERRLAEIGDYLRSIGEPGGPDADLMLEASDIEQSLGRSEAALAHAKAAGAAFREIDDRRSAAVAVGRIADILASCGQLDEAMRLRVEEQLPVYERLGDVRSKAVTQGYIADILVSRGQLDEALRLRVEEELPVYERLGDVRSKAVTQGCIADILASRGQLDEALRIRVEEQLPVYERLGDVREKAVTQGKIADILASRGQLDEALRILRQEVLLAFERLGDVRSKAVTQGRIADILASRGQLDEALALHEQRLPVAERLGDIDSLAHIRYSMAALRLQRGEHESGGLQRIHDDLVAAFATSRQLGRPDFIGGIGQLLAQVLAMGGAREEARDVLTLAEAAFARLDDAAGLAQVRALRETIGAS</sequence>
<evidence type="ECO:0000313" key="1">
    <source>
        <dbReference type="EMBL" id="ACV36186.1"/>
    </source>
</evidence>